<evidence type="ECO:0000313" key="5">
    <source>
        <dbReference type="EMBL" id="MCY6957642.1"/>
    </source>
</evidence>
<evidence type="ECO:0000256" key="2">
    <source>
        <dbReference type="ARBA" id="ARBA00023125"/>
    </source>
</evidence>
<evidence type="ECO:0000256" key="1">
    <source>
        <dbReference type="ARBA" id="ARBA00023015"/>
    </source>
</evidence>
<gene>
    <name evidence="5" type="ORF">OW729_03350</name>
</gene>
<protein>
    <submittedName>
        <fullName evidence="5">LacI family DNA-binding transcriptional regulator</fullName>
    </submittedName>
</protein>
<dbReference type="PROSITE" id="PS50932">
    <property type="entry name" value="HTH_LACI_2"/>
    <property type="match status" value="1"/>
</dbReference>
<dbReference type="PROSITE" id="PS00356">
    <property type="entry name" value="HTH_LACI_1"/>
    <property type="match status" value="1"/>
</dbReference>
<dbReference type="RefSeq" id="WP_268060005.1">
    <property type="nucleotide sequence ID" value="NZ_JAPQFJ010000002.1"/>
</dbReference>
<dbReference type="Proteomes" id="UP001144612">
    <property type="component" value="Unassembled WGS sequence"/>
</dbReference>
<dbReference type="InterPro" id="IPR000843">
    <property type="entry name" value="HTH_LacI"/>
</dbReference>
<keyword evidence="6" id="KW-1185">Reference proteome</keyword>
<accession>A0ABT4D5T7</accession>
<proteinExistence type="predicted"/>
<dbReference type="CDD" id="cd01392">
    <property type="entry name" value="HTH_LacI"/>
    <property type="match status" value="1"/>
</dbReference>
<dbReference type="Gene3D" id="3.40.50.2300">
    <property type="match status" value="2"/>
</dbReference>
<evidence type="ECO:0000256" key="3">
    <source>
        <dbReference type="ARBA" id="ARBA00023163"/>
    </source>
</evidence>
<name>A0ABT4D5T7_9CLOT</name>
<comment type="caution">
    <text evidence="5">The sequence shown here is derived from an EMBL/GenBank/DDBJ whole genome shotgun (WGS) entry which is preliminary data.</text>
</comment>
<dbReference type="Pfam" id="PF00356">
    <property type="entry name" value="LacI"/>
    <property type="match status" value="1"/>
</dbReference>
<organism evidence="5 6">
    <name type="scientific">Clostridium brassicae</name>
    <dbReference type="NCBI Taxonomy" id="2999072"/>
    <lineage>
        <taxon>Bacteria</taxon>
        <taxon>Bacillati</taxon>
        <taxon>Bacillota</taxon>
        <taxon>Clostridia</taxon>
        <taxon>Eubacteriales</taxon>
        <taxon>Clostridiaceae</taxon>
        <taxon>Clostridium</taxon>
    </lineage>
</organism>
<dbReference type="Gene3D" id="1.10.260.40">
    <property type="entry name" value="lambda repressor-like DNA-binding domains"/>
    <property type="match status" value="1"/>
</dbReference>
<dbReference type="SUPFAM" id="SSF53822">
    <property type="entry name" value="Periplasmic binding protein-like I"/>
    <property type="match status" value="1"/>
</dbReference>
<dbReference type="Pfam" id="PF00532">
    <property type="entry name" value="Peripla_BP_1"/>
    <property type="match status" value="1"/>
</dbReference>
<dbReference type="GO" id="GO:0003677">
    <property type="term" value="F:DNA binding"/>
    <property type="evidence" value="ECO:0007669"/>
    <property type="project" value="UniProtKB-KW"/>
</dbReference>
<dbReference type="SUPFAM" id="SSF47413">
    <property type="entry name" value="lambda repressor-like DNA-binding domains"/>
    <property type="match status" value="1"/>
</dbReference>
<sequence length="346" mass="38677">MQRITIKDIAAEVGVSHTTVSYVLNNNTNQKISDKTREAVLDAARRLKYVPNETARSLRKNSTECIAVALEKSVAQSRFSRLLQGIREVLGVEGYGLMLMDFHMKKESKCPEYVKSVLQRRTDGVIFISSDGLPPVCSKMIDNYKIPFVACDCCPEEESLASVSFDYEGGAFEVACCLLGEGAKRILYWQPGVDSLQEEYRLCGLKKAMKLYPDAELIVCKVPIMEGTSSDERHMAFDDMCKRSLVQNVLPRLRSFEQNDAVICGWGVMIKHLCAALYQRKEMEIKIAVLSDSDVPVVPGMKIMVSRPGYLCGGKESARLLLAQIHNEPYESRITIAPTPPSYVKI</sequence>
<evidence type="ECO:0000313" key="6">
    <source>
        <dbReference type="Proteomes" id="UP001144612"/>
    </source>
</evidence>
<keyword evidence="1" id="KW-0805">Transcription regulation</keyword>
<evidence type="ECO:0000259" key="4">
    <source>
        <dbReference type="PROSITE" id="PS50932"/>
    </source>
</evidence>
<feature type="domain" description="HTH lacI-type" evidence="4">
    <location>
        <begin position="4"/>
        <end position="60"/>
    </location>
</feature>
<dbReference type="EMBL" id="JAPQFJ010000002">
    <property type="protein sequence ID" value="MCY6957642.1"/>
    <property type="molecule type" value="Genomic_DNA"/>
</dbReference>
<dbReference type="SMART" id="SM00354">
    <property type="entry name" value="HTH_LACI"/>
    <property type="match status" value="1"/>
</dbReference>
<reference evidence="5" key="1">
    <citation type="submission" date="2022-12" db="EMBL/GenBank/DDBJ databases">
        <title>Clostridium sp. nov., isolated from industrial wastewater.</title>
        <authorList>
            <person name="Jiayan W."/>
        </authorList>
    </citation>
    <scope>NUCLEOTIDE SEQUENCE</scope>
    <source>
        <strain evidence="5">ZC22-4</strain>
    </source>
</reference>
<dbReference type="CDD" id="cd06267">
    <property type="entry name" value="PBP1_LacI_sugar_binding-like"/>
    <property type="match status" value="1"/>
</dbReference>
<dbReference type="PANTHER" id="PTHR30146:SF109">
    <property type="entry name" value="HTH-TYPE TRANSCRIPTIONAL REGULATOR GALS"/>
    <property type="match status" value="1"/>
</dbReference>
<dbReference type="InterPro" id="IPR028082">
    <property type="entry name" value="Peripla_BP_I"/>
</dbReference>
<dbReference type="InterPro" id="IPR010982">
    <property type="entry name" value="Lambda_DNA-bd_dom_sf"/>
</dbReference>
<keyword evidence="3" id="KW-0804">Transcription</keyword>
<dbReference type="InterPro" id="IPR001761">
    <property type="entry name" value="Peripla_BP/Lac1_sug-bd_dom"/>
</dbReference>
<keyword evidence="2 5" id="KW-0238">DNA-binding</keyword>
<dbReference type="PANTHER" id="PTHR30146">
    <property type="entry name" value="LACI-RELATED TRANSCRIPTIONAL REPRESSOR"/>
    <property type="match status" value="1"/>
</dbReference>